<dbReference type="InterPro" id="IPR011047">
    <property type="entry name" value="Quinoprotein_ADH-like_sf"/>
</dbReference>
<dbReference type="SUPFAM" id="SSF50998">
    <property type="entry name" value="Quinoprotein alcohol dehydrogenase-like"/>
    <property type="match status" value="1"/>
</dbReference>
<keyword evidence="1" id="KW-0472">Membrane</keyword>
<dbReference type="Proteomes" id="UP000005984">
    <property type="component" value="Unassembled WGS sequence"/>
</dbReference>
<evidence type="ECO:0000313" key="3">
    <source>
        <dbReference type="Proteomes" id="UP000005984"/>
    </source>
</evidence>
<dbReference type="STRING" id="525254.HMPREF0072_1702"/>
<keyword evidence="3" id="KW-1185">Reference proteome</keyword>
<protein>
    <submittedName>
        <fullName evidence="2">Uncharacterized protein</fullName>
    </submittedName>
</protein>
<dbReference type="AlphaFoldDB" id="C2BH82"/>
<dbReference type="HOGENOM" id="CLU_775767_0_0_9"/>
<reference evidence="2 3" key="1">
    <citation type="submission" date="2008-10" db="EMBL/GenBank/DDBJ databases">
        <authorList>
            <person name="Qin X."/>
            <person name="Bachman B."/>
            <person name="Battles P."/>
            <person name="Bell A."/>
            <person name="Bess C."/>
            <person name="Bickham C."/>
            <person name="Chaboub L."/>
            <person name="Chen D."/>
            <person name="Coyle M."/>
            <person name="Deiros D.R."/>
            <person name="Dinh H."/>
            <person name="Forbes L."/>
            <person name="Fowler G."/>
            <person name="Francisco L."/>
            <person name="Fu Q."/>
            <person name="Gubbala S."/>
            <person name="Hale W."/>
            <person name="Han Y."/>
            <person name="Hemphill L."/>
            <person name="Highlander S.K."/>
            <person name="Hirani K."/>
            <person name="Hogues M."/>
            <person name="Jackson L."/>
            <person name="Jakkamsetti A."/>
            <person name="Javaid M."/>
            <person name="Jiang H."/>
            <person name="Korchina V."/>
            <person name="Kovar C."/>
            <person name="Lara F."/>
            <person name="Lee S."/>
            <person name="Mata R."/>
            <person name="Mathew T."/>
            <person name="Moen C."/>
            <person name="Morales K."/>
            <person name="Munidasa M."/>
            <person name="Nazareth L."/>
            <person name="Ngo R."/>
            <person name="Nguyen L."/>
            <person name="Okwuonu G."/>
            <person name="Ongeri F."/>
            <person name="Patil S."/>
            <person name="Petrosino J."/>
            <person name="Pham C."/>
            <person name="Pham P."/>
            <person name="Pu L.-L."/>
            <person name="Puazo M."/>
            <person name="Raj R."/>
            <person name="Reid J."/>
            <person name="Rouhana J."/>
            <person name="Saada N."/>
            <person name="Shang Y."/>
            <person name="Simmons D."/>
            <person name="Thornton R."/>
            <person name="Warren J."/>
            <person name="Weissenberger G."/>
            <person name="Zhang J."/>
            <person name="Zhang L."/>
            <person name="Zhou C."/>
            <person name="Zhu D."/>
            <person name="Muzny D."/>
            <person name="Worley K."/>
            <person name="Gibbs R."/>
        </authorList>
    </citation>
    <scope>NUCLEOTIDE SEQUENCE [LARGE SCALE GENOMIC DNA]</scope>
    <source>
        <strain evidence="2 3">ATCC 51172</strain>
    </source>
</reference>
<gene>
    <name evidence="2" type="ORF">HMPREF0072_1702</name>
</gene>
<dbReference type="EMBL" id="ABYO01000247">
    <property type="protein sequence ID" value="EEI85725.1"/>
    <property type="molecule type" value="Genomic_DNA"/>
</dbReference>
<comment type="caution">
    <text evidence="2">The sequence shown here is derived from an EMBL/GenBank/DDBJ whole genome shotgun (WGS) entry which is preliminary data.</text>
</comment>
<organism evidence="2 3">
    <name type="scientific">Anaerococcus lactolyticus ATCC 51172</name>
    <dbReference type="NCBI Taxonomy" id="525254"/>
    <lineage>
        <taxon>Bacteria</taxon>
        <taxon>Bacillati</taxon>
        <taxon>Bacillota</taxon>
        <taxon>Tissierellia</taxon>
        <taxon>Tissierellales</taxon>
        <taxon>Peptoniphilaceae</taxon>
        <taxon>Anaerococcus</taxon>
    </lineage>
</organism>
<evidence type="ECO:0000256" key="1">
    <source>
        <dbReference type="SAM" id="Phobius"/>
    </source>
</evidence>
<feature type="transmembrane region" description="Helical" evidence="1">
    <location>
        <begin position="16"/>
        <end position="33"/>
    </location>
</feature>
<keyword evidence="1" id="KW-1133">Transmembrane helix</keyword>
<name>C2BH82_9FIRM</name>
<keyword evidence="1" id="KW-0812">Transmembrane</keyword>
<accession>C2BH82</accession>
<evidence type="ECO:0000313" key="2">
    <source>
        <dbReference type="EMBL" id="EEI85725.1"/>
    </source>
</evidence>
<sequence>MVQEMKKENRINTKKTFVIIVLIAAIIGVFFYMTKKEKFSNKETAYYIVNSDMLKKSGGLTGLDIDGEITSEERLKIQDLAEFAYKDKDLIAGGHRANNNLIIDEDGNVKEFFLLDNPNYSGVTALTSDGENVIAIMNGNLADNTYKNLLVIQDIEGNVKEKKILDIYASDAIFLGNKIFIVGSFLQADKNLWSSKIIAYDCRSGEINENILSKDSDYRKVLIIGDKVYCLSANMDNEARKIDVLDKNTLKKINELEFDDLIDGIFAFKEDLYGIIDNKICKIEGDNEFNVLKPLSNDTFVDSYLINDENLYVYSRTENPTKEKGKINLGTITKFNLNSGESLETPVLIRNKNYDNIIFYPVK</sequence>
<proteinExistence type="predicted"/>